<evidence type="ECO:0000259" key="1">
    <source>
        <dbReference type="PROSITE" id="PS50878"/>
    </source>
</evidence>
<gene>
    <name evidence="2" type="ORF">MNOR_LOCUS41145</name>
</gene>
<organism evidence="2 3">
    <name type="scientific">Meganyctiphanes norvegica</name>
    <name type="common">Northern krill</name>
    <name type="synonym">Thysanopoda norvegica</name>
    <dbReference type="NCBI Taxonomy" id="48144"/>
    <lineage>
        <taxon>Eukaryota</taxon>
        <taxon>Metazoa</taxon>
        <taxon>Ecdysozoa</taxon>
        <taxon>Arthropoda</taxon>
        <taxon>Crustacea</taxon>
        <taxon>Multicrustacea</taxon>
        <taxon>Malacostraca</taxon>
        <taxon>Eumalacostraca</taxon>
        <taxon>Eucarida</taxon>
        <taxon>Euphausiacea</taxon>
        <taxon>Euphausiidae</taxon>
        <taxon>Meganyctiphanes</taxon>
    </lineage>
</organism>
<feature type="domain" description="Reverse transcriptase" evidence="1">
    <location>
        <begin position="17"/>
        <end position="196"/>
    </location>
</feature>
<reference evidence="2 3" key="1">
    <citation type="submission" date="2024-05" db="EMBL/GenBank/DDBJ databases">
        <authorList>
            <person name="Wallberg A."/>
        </authorList>
    </citation>
    <scope>NUCLEOTIDE SEQUENCE [LARGE SCALE GENOMIC DNA]</scope>
</reference>
<dbReference type="InterPro" id="IPR000477">
    <property type="entry name" value="RT_dom"/>
</dbReference>
<dbReference type="InterPro" id="IPR043502">
    <property type="entry name" value="DNA/RNA_pol_sf"/>
</dbReference>
<name>A0AAV2SVI6_MEGNR</name>
<feature type="non-terminal residue" evidence="2">
    <location>
        <position position="1"/>
    </location>
</feature>
<accession>A0AAV2SVI6</accession>
<dbReference type="GO" id="GO:0071897">
    <property type="term" value="P:DNA biosynthetic process"/>
    <property type="evidence" value="ECO:0007669"/>
    <property type="project" value="UniProtKB-ARBA"/>
</dbReference>
<dbReference type="EMBL" id="CAXKWB010142134">
    <property type="protein sequence ID" value="CAL4245942.1"/>
    <property type="molecule type" value="Genomic_DNA"/>
</dbReference>
<evidence type="ECO:0000313" key="3">
    <source>
        <dbReference type="Proteomes" id="UP001497623"/>
    </source>
</evidence>
<protein>
    <recommendedName>
        <fullName evidence="1">Reverse transcriptase domain-containing protein</fullName>
    </recommendedName>
</protein>
<dbReference type="CDD" id="cd01650">
    <property type="entry name" value="RT_nLTR_like"/>
    <property type="match status" value="1"/>
</dbReference>
<sequence length="196" mass="22411">GEVKSKIICSLAHIFNLCCNQGVFPAELKLGCITPIYKKGDKFNVSNYRPVCSLSPFSKIFERITYNRMLEFITKYNIFAETQYGFRKGKSTETALLDFTDYIHEGLTNKHNVGSVFMDLSKAFDVIDHSIIETKLEHYGFRGIFLNFLMNFIKERKYFVSVNGLKSEINTVNIGVPQGSTLGPLLFLLYINDMKN</sequence>
<feature type="non-terminal residue" evidence="2">
    <location>
        <position position="196"/>
    </location>
</feature>
<evidence type="ECO:0000313" key="2">
    <source>
        <dbReference type="EMBL" id="CAL4245942.1"/>
    </source>
</evidence>
<proteinExistence type="predicted"/>
<dbReference type="PROSITE" id="PS50878">
    <property type="entry name" value="RT_POL"/>
    <property type="match status" value="1"/>
</dbReference>
<dbReference type="PANTHER" id="PTHR33332">
    <property type="entry name" value="REVERSE TRANSCRIPTASE DOMAIN-CONTAINING PROTEIN"/>
    <property type="match status" value="1"/>
</dbReference>
<dbReference type="AlphaFoldDB" id="A0AAV2SVI6"/>
<dbReference type="Pfam" id="PF00078">
    <property type="entry name" value="RVT_1"/>
    <property type="match status" value="1"/>
</dbReference>
<keyword evidence="3" id="KW-1185">Reference proteome</keyword>
<dbReference type="SUPFAM" id="SSF56672">
    <property type="entry name" value="DNA/RNA polymerases"/>
    <property type="match status" value="1"/>
</dbReference>
<comment type="caution">
    <text evidence="2">The sequence shown here is derived from an EMBL/GenBank/DDBJ whole genome shotgun (WGS) entry which is preliminary data.</text>
</comment>
<dbReference type="Proteomes" id="UP001497623">
    <property type="component" value="Unassembled WGS sequence"/>
</dbReference>